<evidence type="ECO:0000256" key="6">
    <source>
        <dbReference type="ARBA" id="ARBA00023136"/>
    </source>
</evidence>
<dbReference type="EMBL" id="BMQK01000027">
    <property type="protein sequence ID" value="GGQ87900.1"/>
    <property type="molecule type" value="Genomic_DNA"/>
</dbReference>
<accession>A0A918BS80</accession>
<comment type="caution">
    <text evidence="9">The sequence shown here is derived from an EMBL/GenBank/DDBJ whole genome shotgun (WGS) entry which is preliminary data.</text>
</comment>
<keyword evidence="4 8" id="KW-0812">Transmembrane</keyword>
<evidence type="ECO:0000256" key="4">
    <source>
        <dbReference type="ARBA" id="ARBA00022692"/>
    </source>
</evidence>
<dbReference type="NCBIfam" id="NF006521">
    <property type="entry name" value="PRK08965.1-5"/>
    <property type="match status" value="1"/>
</dbReference>
<gene>
    <name evidence="9" type="ORF">GCM10010145_66620</name>
</gene>
<feature type="transmembrane region" description="Helical" evidence="8">
    <location>
        <begin position="75"/>
        <end position="98"/>
    </location>
</feature>
<proteinExistence type="inferred from homology"/>
<dbReference type="Pfam" id="PF01899">
    <property type="entry name" value="MNHE"/>
    <property type="match status" value="1"/>
</dbReference>
<keyword evidence="10" id="KW-1185">Reference proteome</keyword>
<evidence type="ECO:0000313" key="9">
    <source>
        <dbReference type="EMBL" id="GGQ87900.1"/>
    </source>
</evidence>
<name>A0A918BS80_9ACTN</name>
<dbReference type="PANTHER" id="PTHR34584:SF1">
    <property type="entry name" value="NA(+)_H(+) ANTIPORTER SUBUNIT E1"/>
    <property type="match status" value="1"/>
</dbReference>
<reference evidence="9" key="1">
    <citation type="journal article" date="2014" name="Int. J. Syst. Evol. Microbiol.">
        <title>Complete genome sequence of Corynebacterium casei LMG S-19264T (=DSM 44701T), isolated from a smear-ripened cheese.</title>
        <authorList>
            <consortium name="US DOE Joint Genome Institute (JGI-PGF)"/>
            <person name="Walter F."/>
            <person name="Albersmeier A."/>
            <person name="Kalinowski J."/>
            <person name="Ruckert C."/>
        </authorList>
    </citation>
    <scope>NUCLEOTIDE SEQUENCE</scope>
    <source>
        <strain evidence="9">JCM 3131</strain>
    </source>
</reference>
<evidence type="ECO:0000256" key="8">
    <source>
        <dbReference type="SAM" id="Phobius"/>
    </source>
</evidence>
<dbReference type="RefSeq" id="WP_229821431.1">
    <property type="nucleotide sequence ID" value="NZ_BMQK01000027.1"/>
</dbReference>
<feature type="transmembrane region" description="Helical" evidence="8">
    <location>
        <begin position="20"/>
        <end position="37"/>
    </location>
</feature>
<sequence length="199" mass="21675">MTRTDGLPNRRGHGRARRVFPHLPMVAWLWLLWLLLWGSTSALVLTGGLLVAVAVVLAFRLPAVRPGTVPRPLGVVRLLIHLLTDLVTSALTVAWQVVRHGGRTTSAIIEVPLDVDGDLLITAVAELTNVGPGNLVTEIDRRRRRLYVHALPAGGPQDIARRRSEVKAVERRVVQALGRRSEDTGGDTGGEADDRGRNP</sequence>
<dbReference type="AlphaFoldDB" id="A0A918BS80"/>
<reference evidence="9" key="2">
    <citation type="submission" date="2020-09" db="EMBL/GenBank/DDBJ databases">
        <authorList>
            <person name="Sun Q."/>
            <person name="Ohkuma M."/>
        </authorList>
    </citation>
    <scope>NUCLEOTIDE SEQUENCE</scope>
    <source>
        <strain evidence="9">JCM 3131</strain>
    </source>
</reference>
<keyword evidence="3" id="KW-1003">Cell membrane</keyword>
<evidence type="ECO:0000256" key="2">
    <source>
        <dbReference type="ARBA" id="ARBA00006228"/>
    </source>
</evidence>
<evidence type="ECO:0000256" key="1">
    <source>
        <dbReference type="ARBA" id="ARBA00004651"/>
    </source>
</evidence>
<comment type="subcellular location">
    <subcellularLocation>
        <location evidence="1">Cell membrane</location>
        <topology evidence="1">Multi-pass membrane protein</topology>
    </subcellularLocation>
</comment>
<feature type="region of interest" description="Disordered" evidence="7">
    <location>
        <begin position="175"/>
        <end position="199"/>
    </location>
</feature>
<organism evidence="9 10">
    <name type="scientific">Streptomyces ruber</name>
    <dbReference type="NCBI Taxonomy" id="83378"/>
    <lineage>
        <taxon>Bacteria</taxon>
        <taxon>Bacillati</taxon>
        <taxon>Actinomycetota</taxon>
        <taxon>Actinomycetes</taxon>
        <taxon>Kitasatosporales</taxon>
        <taxon>Streptomycetaceae</taxon>
        <taxon>Streptomyces</taxon>
    </lineage>
</organism>
<feature type="transmembrane region" description="Helical" evidence="8">
    <location>
        <begin position="43"/>
        <end position="63"/>
    </location>
</feature>
<keyword evidence="5 8" id="KW-1133">Transmembrane helix</keyword>
<evidence type="ECO:0000256" key="3">
    <source>
        <dbReference type="ARBA" id="ARBA00022475"/>
    </source>
</evidence>
<dbReference type="Proteomes" id="UP000620156">
    <property type="component" value="Unassembled WGS sequence"/>
</dbReference>
<dbReference type="GO" id="GO:0005886">
    <property type="term" value="C:plasma membrane"/>
    <property type="evidence" value="ECO:0007669"/>
    <property type="project" value="UniProtKB-SubCell"/>
</dbReference>
<dbReference type="GO" id="GO:0008324">
    <property type="term" value="F:monoatomic cation transmembrane transporter activity"/>
    <property type="evidence" value="ECO:0007669"/>
    <property type="project" value="InterPro"/>
</dbReference>
<evidence type="ECO:0000256" key="5">
    <source>
        <dbReference type="ARBA" id="ARBA00022989"/>
    </source>
</evidence>
<evidence type="ECO:0000256" key="7">
    <source>
        <dbReference type="SAM" id="MobiDB-lite"/>
    </source>
</evidence>
<evidence type="ECO:0000313" key="10">
    <source>
        <dbReference type="Proteomes" id="UP000620156"/>
    </source>
</evidence>
<comment type="similarity">
    <text evidence="2">Belongs to the CPA3 antiporters (TC 2.A.63) subunit E family.</text>
</comment>
<dbReference type="InterPro" id="IPR002758">
    <property type="entry name" value="Cation_antiport_E"/>
</dbReference>
<dbReference type="PANTHER" id="PTHR34584">
    <property type="entry name" value="NA(+)/H(+) ANTIPORTER SUBUNIT E1"/>
    <property type="match status" value="1"/>
</dbReference>
<protein>
    <submittedName>
        <fullName evidence="9">Na+/H+ antiporter subunit E</fullName>
    </submittedName>
</protein>
<keyword evidence="6 8" id="KW-0472">Membrane</keyword>